<organism evidence="2 3">
    <name type="scientific">Carbonactinospora thermoautotrophica</name>
    <dbReference type="NCBI Taxonomy" id="1469144"/>
    <lineage>
        <taxon>Bacteria</taxon>
        <taxon>Bacillati</taxon>
        <taxon>Actinomycetota</taxon>
        <taxon>Actinomycetes</taxon>
        <taxon>Kitasatosporales</taxon>
        <taxon>Carbonactinosporaceae</taxon>
        <taxon>Carbonactinospora</taxon>
    </lineage>
</organism>
<proteinExistence type="predicted"/>
<evidence type="ECO:0000313" key="2">
    <source>
        <dbReference type="EMBL" id="KWX00628.1"/>
    </source>
</evidence>
<feature type="region of interest" description="Disordered" evidence="1">
    <location>
        <begin position="1"/>
        <end position="43"/>
    </location>
</feature>
<sequence length="43" mass="4305">MASKSGAQPTMIGEQATQGLRRCAEPRDGGATEALGADTASPD</sequence>
<dbReference type="EMBL" id="LAXD01000001">
    <property type="protein sequence ID" value="KWX00628.1"/>
    <property type="molecule type" value="Genomic_DNA"/>
</dbReference>
<gene>
    <name evidence="2" type="ORF">LI90_1647</name>
</gene>
<evidence type="ECO:0000313" key="3">
    <source>
        <dbReference type="Proteomes" id="UP000070188"/>
    </source>
</evidence>
<protein>
    <submittedName>
        <fullName evidence="2">Uncharacterized protein</fullName>
    </submittedName>
</protein>
<comment type="caution">
    <text evidence="2">The sequence shown here is derived from an EMBL/GenBank/DDBJ whole genome shotgun (WGS) entry which is preliminary data.</text>
</comment>
<reference evidence="3" key="1">
    <citation type="submission" date="2015-04" db="EMBL/GenBank/DDBJ databases">
        <title>Physiological reanalysis, assessment of diazotrophy, and genome sequences of multiple isolates of Streptomyces thermoautotrophicus.</title>
        <authorList>
            <person name="MacKellar D.C."/>
            <person name="Lieber L."/>
            <person name="Norman J."/>
            <person name="Bolger A."/>
            <person name="Tobin C."/>
            <person name="Murray J.W."/>
            <person name="Chang R."/>
            <person name="Ford T."/>
            <person name="Nguyen P.Q."/>
            <person name="Woodward J."/>
            <person name="Permingeat H."/>
            <person name="Joshi N.S."/>
            <person name="Silver P.A."/>
            <person name="Usadel B."/>
            <person name="Rutherford A.W."/>
            <person name="Friesen M."/>
            <person name="Prell J."/>
        </authorList>
    </citation>
    <scope>NUCLEOTIDE SEQUENCE [LARGE SCALE GENOMIC DNA]</scope>
    <source>
        <strain evidence="3">H1</strain>
    </source>
</reference>
<name>A0A132MRX0_9ACTN</name>
<dbReference type="PATRIC" id="fig|1469144.10.peg.1796"/>
<dbReference type="AlphaFoldDB" id="A0A132MRX0"/>
<dbReference type="Proteomes" id="UP000070188">
    <property type="component" value="Unassembled WGS sequence"/>
</dbReference>
<accession>A0A132MRX0</accession>
<evidence type="ECO:0000256" key="1">
    <source>
        <dbReference type="SAM" id="MobiDB-lite"/>
    </source>
</evidence>
<keyword evidence="3" id="KW-1185">Reference proteome</keyword>